<dbReference type="EMBL" id="GHJT01001941">
    <property type="protein sequence ID" value="MOY35912.1"/>
    <property type="molecule type" value="Transcribed_RNA"/>
</dbReference>
<dbReference type="AlphaFoldDB" id="A0A4D5RFJ7"/>
<evidence type="ECO:0000313" key="1">
    <source>
        <dbReference type="EMBL" id="MOY35912.1"/>
    </source>
</evidence>
<organism evidence="1">
    <name type="scientific">Ixodes scapularis</name>
    <name type="common">Black-legged tick</name>
    <name type="synonym">Deer tick</name>
    <dbReference type="NCBI Taxonomy" id="6945"/>
    <lineage>
        <taxon>Eukaryota</taxon>
        <taxon>Metazoa</taxon>
        <taxon>Ecdysozoa</taxon>
        <taxon>Arthropoda</taxon>
        <taxon>Chelicerata</taxon>
        <taxon>Arachnida</taxon>
        <taxon>Acari</taxon>
        <taxon>Parasitiformes</taxon>
        <taxon>Ixodida</taxon>
        <taxon>Ixodoidea</taxon>
        <taxon>Ixodidae</taxon>
        <taxon>Ixodinae</taxon>
        <taxon>Ixodes</taxon>
    </lineage>
</organism>
<reference evidence="1" key="1">
    <citation type="submission" date="2019-04" db="EMBL/GenBank/DDBJ databases">
        <title>An insight into the mialome of Ixodes scapularis.</title>
        <authorList>
            <person name="Ribeiro J.M."/>
            <person name="Mather T.N."/>
            <person name="Karim S."/>
        </authorList>
    </citation>
    <scope>NUCLEOTIDE SEQUENCE</scope>
</reference>
<name>A0A4D5RFJ7_IXOSC</name>
<proteinExistence type="predicted"/>
<accession>A0A4D5RFJ7</accession>
<protein>
    <submittedName>
        <fullName evidence="1">Uncharacterized protein</fullName>
    </submittedName>
</protein>
<sequence length="125" mass="14073">MSGVYPACTCSTLCVWTSGSRPTSAAQSAEWTSRSTSRTLAFPRDVRAFLYVCLSTWCVLHSCSCCIFLPYSKFVFVTNASLTTDGITLKARSWACLLSVWVQRTEENKFDQLIGRLRLVRACWH</sequence>